<proteinExistence type="predicted"/>
<feature type="signal peptide" evidence="2">
    <location>
        <begin position="1"/>
        <end position="38"/>
    </location>
</feature>
<keyword evidence="3" id="KW-1185">Reference proteome</keyword>
<feature type="chain" id="PRO_5026994617" evidence="2">
    <location>
        <begin position="39"/>
        <end position="381"/>
    </location>
</feature>
<reference evidence="4" key="1">
    <citation type="submission" date="2025-08" db="UniProtKB">
        <authorList>
            <consortium name="RefSeq"/>
        </authorList>
    </citation>
    <scope>IDENTIFICATION</scope>
    <source>
        <tissue evidence="4">Whole body</tissue>
    </source>
</reference>
<protein>
    <submittedName>
        <fullName evidence="4">Location of vulva defective 1-like isoform X1</fullName>
    </submittedName>
</protein>
<dbReference type="GeneID" id="112454552"/>
<name>A0A6J1PPY7_9HYME</name>
<feature type="compositionally biased region" description="Low complexity" evidence="1">
    <location>
        <begin position="178"/>
        <end position="218"/>
    </location>
</feature>
<accession>A0A6J1PPY7</accession>
<dbReference type="AlphaFoldDB" id="A0A6J1PPY7"/>
<sequence>MHLSTRTQSGVVCPVAKMRPLSGVLLLLLLLNCQLVTPTPIFDRDGAGFRGRSTGFGETIRDWFKVLKDRIVRKWQEWFGEDSPTSSLSPQDILNIDKNIGGRIPGYPGLVLDLSSLTFDPKRDWGVRIGKWYIIRKVAGNDYDSDSDEWDMRPWLPNLPSPPTFGIEWTPDFRKFGTSETTQSPTTTPKIESTTSRQRTTQTVTETQSALTSTGSTVTTTEATVTSTESISLTTQLITTSVEPNATSTEEILTSSESVVTDSELGTIPTESTVISIETITEKTVPSIESTVLTVEPISSTESTSVKSIETSIESSEITTEASEASVTSTEEVTVITTVNESPITSTELTLPIFNKRVEENETINKRTTKKPRPASAEVII</sequence>
<evidence type="ECO:0000313" key="3">
    <source>
        <dbReference type="Proteomes" id="UP000504618"/>
    </source>
</evidence>
<keyword evidence="2" id="KW-0732">Signal</keyword>
<dbReference type="RefSeq" id="XP_024871784.1">
    <property type="nucleotide sequence ID" value="XM_025016016.1"/>
</dbReference>
<organism evidence="3 4">
    <name type="scientific">Temnothorax curvispinosus</name>
    <dbReference type="NCBI Taxonomy" id="300111"/>
    <lineage>
        <taxon>Eukaryota</taxon>
        <taxon>Metazoa</taxon>
        <taxon>Ecdysozoa</taxon>
        <taxon>Arthropoda</taxon>
        <taxon>Hexapoda</taxon>
        <taxon>Insecta</taxon>
        <taxon>Pterygota</taxon>
        <taxon>Neoptera</taxon>
        <taxon>Endopterygota</taxon>
        <taxon>Hymenoptera</taxon>
        <taxon>Apocrita</taxon>
        <taxon>Aculeata</taxon>
        <taxon>Formicoidea</taxon>
        <taxon>Formicidae</taxon>
        <taxon>Myrmicinae</taxon>
        <taxon>Temnothorax</taxon>
    </lineage>
</organism>
<dbReference type="Proteomes" id="UP000504618">
    <property type="component" value="Unplaced"/>
</dbReference>
<dbReference type="OrthoDB" id="7688750at2759"/>
<evidence type="ECO:0000256" key="2">
    <source>
        <dbReference type="SAM" id="SignalP"/>
    </source>
</evidence>
<gene>
    <name evidence="4" type="primary">LOC112454552</name>
</gene>
<evidence type="ECO:0000313" key="4">
    <source>
        <dbReference type="RefSeq" id="XP_024871784.1"/>
    </source>
</evidence>
<feature type="region of interest" description="Disordered" evidence="1">
    <location>
        <begin position="175"/>
        <end position="218"/>
    </location>
</feature>
<evidence type="ECO:0000256" key="1">
    <source>
        <dbReference type="SAM" id="MobiDB-lite"/>
    </source>
</evidence>